<protein>
    <submittedName>
        <fullName evidence="1">Uncharacterized protein</fullName>
    </submittedName>
</protein>
<reference evidence="1" key="1">
    <citation type="journal article" date="2017" name="Mycologia">
        <title>Fusarium algeriense, sp. nov., a novel toxigenic crown rot pathogen of durum wheat from Algeria is nested in the Fusarium burgessii species complex.</title>
        <authorList>
            <person name="Laraba I."/>
            <person name="Keddad A."/>
            <person name="Boureghda H."/>
            <person name="Abdallah N."/>
            <person name="Vaughan M.M."/>
            <person name="Proctor R.H."/>
            <person name="Busman M."/>
            <person name="O'Donnell K."/>
        </authorList>
    </citation>
    <scope>NUCLEOTIDE SEQUENCE</scope>
    <source>
        <strain evidence="1">NRRL 25174</strain>
    </source>
</reference>
<evidence type="ECO:0000313" key="2">
    <source>
        <dbReference type="Proteomes" id="UP000730481"/>
    </source>
</evidence>
<proteinExistence type="predicted"/>
<keyword evidence="2" id="KW-1185">Reference proteome</keyword>
<comment type="caution">
    <text evidence="1">The sequence shown here is derived from an EMBL/GenBank/DDBJ whole genome shotgun (WGS) entry which is preliminary data.</text>
</comment>
<dbReference type="Proteomes" id="UP000730481">
    <property type="component" value="Unassembled WGS sequence"/>
</dbReference>
<accession>A0A9P5A7T4</accession>
<dbReference type="OrthoDB" id="10632987at2759"/>
<organism evidence="1 2">
    <name type="scientific">Fusarium beomiforme</name>
    <dbReference type="NCBI Taxonomy" id="44412"/>
    <lineage>
        <taxon>Eukaryota</taxon>
        <taxon>Fungi</taxon>
        <taxon>Dikarya</taxon>
        <taxon>Ascomycota</taxon>
        <taxon>Pezizomycotina</taxon>
        <taxon>Sordariomycetes</taxon>
        <taxon>Hypocreomycetidae</taxon>
        <taxon>Hypocreales</taxon>
        <taxon>Nectriaceae</taxon>
        <taxon>Fusarium</taxon>
        <taxon>Fusarium burgessii species complex</taxon>
    </lineage>
</organism>
<gene>
    <name evidence="1" type="ORF">FBEOM_12399</name>
</gene>
<evidence type="ECO:0000313" key="1">
    <source>
        <dbReference type="EMBL" id="KAF4333804.1"/>
    </source>
</evidence>
<sequence>MELCEPCLLLEWDVDVTVELSFNGIESRRWRGSPSKSLVFARSLVRVGSHTLVFTHSPPSALSPIDKPSAYFVSSSSRSSSAFVLFSLAHSSCLHEAPEHRTVAGYGRPTGATRSIHPSLSLVYPPPNNLLPAFSLDAVQAYFARLHLELLFGFVRLQETASSTLFKASSLVHASVPRNEPISPTSPFTLDVPDYRLPRQLLIATIRQSSSIFHFESSQQVEI</sequence>
<reference evidence="1" key="2">
    <citation type="submission" date="2020-02" db="EMBL/GenBank/DDBJ databases">
        <title>Identification and distribution of gene clusters putatively required for synthesis of sphingolipid metabolism inhibitors in phylogenetically diverse species of the filamentous fungus Fusarium.</title>
        <authorList>
            <person name="Kim H.-S."/>
            <person name="Busman M."/>
            <person name="Brown D.W."/>
            <person name="Divon H."/>
            <person name="Uhlig S."/>
            <person name="Proctor R.H."/>
        </authorList>
    </citation>
    <scope>NUCLEOTIDE SEQUENCE</scope>
    <source>
        <strain evidence="1">NRRL 25174</strain>
    </source>
</reference>
<dbReference type="EMBL" id="PVQB02000777">
    <property type="protein sequence ID" value="KAF4333804.1"/>
    <property type="molecule type" value="Genomic_DNA"/>
</dbReference>
<name>A0A9P5A7T4_9HYPO</name>
<dbReference type="AlphaFoldDB" id="A0A9P5A7T4"/>